<gene>
    <name evidence="2" type="ORF">EYF80_039595</name>
</gene>
<feature type="compositionally biased region" description="Polar residues" evidence="1">
    <location>
        <begin position="21"/>
        <end position="36"/>
    </location>
</feature>
<proteinExistence type="predicted"/>
<name>A0A4Z2GAD0_9TELE</name>
<evidence type="ECO:0000256" key="1">
    <source>
        <dbReference type="SAM" id="MobiDB-lite"/>
    </source>
</evidence>
<evidence type="ECO:0000313" key="3">
    <source>
        <dbReference type="Proteomes" id="UP000314294"/>
    </source>
</evidence>
<feature type="compositionally biased region" description="Low complexity" evidence="1">
    <location>
        <begin position="94"/>
        <end position="110"/>
    </location>
</feature>
<reference evidence="2 3" key="1">
    <citation type="submission" date="2019-03" db="EMBL/GenBank/DDBJ databases">
        <title>First draft genome of Liparis tanakae, snailfish: a comprehensive survey of snailfish specific genes.</title>
        <authorList>
            <person name="Kim W."/>
            <person name="Song I."/>
            <person name="Jeong J.-H."/>
            <person name="Kim D."/>
            <person name="Kim S."/>
            <person name="Ryu S."/>
            <person name="Song J.Y."/>
            <person name="Lee S.K."/>
        </authorList>
    </citation>
    <scope>NUCLEOTIDE SEQUENCE [LARGE SCALE GENOMIC DNA]</scope>
    <source>
        <tissue evidence="2">Muscle</tissue>
    </source>
</reference>
<feature type="region of interest" description="Disordered" evidence="1">
    <location>
        <begin position="1"/>
        <end position="110"/>
    </location>
</feature>
<evidence type="ECO:0000313" key="2">
    <source>
        <dbReference type="EMBL" id="TNN50171.1"/>
    </source>
</evidence>
<dbReference type="AlphaFoldDB" id="A0A4Z2GAD0"/>
<dbReference type="Proteomes" id="UP000314294">
    <property type="component" value="Unassembled WGS sequence"/>
</dbReference>
<comment type="caution">
    <text evidence="2">The sequence shown here is derived from an EMBL/GenBank/DDBJ whole genome shotgun (WGS) entry which is preliminary data.</text>
</comment>
<organism evidence="2 3">
    <name type="scientific">Liparis tanakae</name>
    <name type="common">Tanaka's snailfish</name>
    <dbReference type="NCBI Taxonomy" id="230148"/>
    <lineage>
        <taxon>Eukaryota</taxon>
        <taxon>Metazoa</taxon>
        <taxon>Chordata</taxon>
        <taxon>Craniata</taxon>
        <taxon>Vertebrata</taxon>
        <taxon>Euteleostomi</taxon>
        <taxon>Actinopterygii</taxon>
        <taxon>Neopterygii</taxon>
        <taxon>Teleostei</taxon>
        <taxon>Neoteleostei</taxon>
        <taxon>Acanthomorphata</taxon>
        <taxon>Eupercaria</taxon>
        <taxon>Perciformes</taxon>
        <taxon>Cottioidei</taxon>
        <taxon>Cottales</taxon>
        <taxon>Liparidae</taxon>
        <taxon>Liparis</taxon>
    </lineage>
</organism>
<feature type="compositionally biased region" description="Basic and acidic residues" evidence="1">
    <location>
        <begin position="43"/>
        <end position="86"/>
    </location>
</feature>
<protein>
    <submittedName>
        <fullName evidence="2">Uncharacterized protein</fullName>
    </submittedName>
</protein>
<sequence>MSHPPPDVSSQRGAGFEPTMIGSQGLNKVTQKTTCPESPVFKRSVENLDEDRAKASLMAREREEEEEGPRRAKGELRSRGAEERHRVQPWGEVSPPLGASASPLPSLSGN</sequence>
<accession>A0A4Z2GAD0</accession>
<dbReference type="EMBL" id="SRLO01000628">
    <property type="protein sequence ID" value="TNN50171.1"/>
    <property type="molecule type" value="Genomic_DNA"/>
</dbReference>
<keyword evidence="3" id="KW-1185">Reference proteome</keyword>